<protein>
    <recommendedName>
        <fullName evidence="9">Peroxisomal membrane protein MPV17</fullName>
    </recommendedName>
</protein>
<evidence type="ECO:0000256" key="2">
    <source>
        <dbReference type="ARBA" id="ARBA00006824"/>
    </source>
</evidence>
<dbReference type="AlphaFoldDB" id="A0A7S4C225"/>
<keyword evidence="4 6" id="KW-1133">Transmembrane helix</keyword>
<dbReference type="Pfam" id="PF04117">
    <property type="entry name" value="Mpv17_PMP22"/>
    <property type="match status" value="1"/>
</dbReference>
<dbReference type="PANTHER" id="PTHR11266">
    <property type="entry name" value="PEROXISOMAL MEMBRANE PROTEIN 2, PXMP2 MPV17"/>
    <property type="match status" value="1"/>
</dbReference>
<reference evidence="8" key="1">
    <citation type="submission" date="2021-01" db="EMBL/GenBank/DDBJ databases">
        <authorList>
            <person name="Corre E."/>
            <person name="Pelletier E."/>
            <person name="Niang G."/>
            <person name="Scheremetjew M."/>
            <person name="Finn R."/>
            <person name="Kale V."/>
            <person name="Holt S."/>
            <person name="Cochrane G."/>
            <person name="Meng A."/>
            <person name="Brown T."/>
            <person name="Cohen L."/>
        </authorList>
    </citation>
    <scope>NUCLEOTIDE SEQUENCE</scope>
    <source>
        <strain evidence="8">CCMP645</strain>
    </source>
</reference>
<proteinExistence type="inferred from homology"/>
<dbReference type="GO" id="GO:0016020">
    <property type="term" value="C:membrane"/>
    <property type="evidence" value="ECO:0007669"/>
    <property type="project" value="UniProtKB-SubCell"/>
</dbReference>
<name>A0A7S4C225_CHRCT</name>
<feature type="transmembrane region" description="Helical" evidence="6">
    <location>
        <begin position="176"/>
        <end position="194"/>
    </location>
</feature>
<evidence type="ECO:0000256" key="4">
    <source>
        <dbReference type="ARBA" id="ARBA00022989"/>
    </source>
</evidence>
<comment type="similarity">
    <text evidence="2 6">Belongs to the peroxisomal membrane protein PXMP2/4 family.</text>
</comment>
<keyword evidence="5 6" id="KW-0472">Membrane</keyword>
<dbReference type="EMBL" id="HBIZ01059504">
    <property type="protein sequence ID" value="CAE0784540.1"/>
    <property type="molecule type" value="Transcribed_RNA"/>
</dbReference>
<evidence type="ECO:0000256" key="6">
    <source>
        <dbReference type="RuleBase" id="RU363053"/>
    </source>
</evidence>
<feature type="transmembrane region" description="Helical" evidence="6">
    <location>
        <begin position="200"/>
        <end position="217"/>
    </location>
</feature>
<evidence type="ECO:0000256" key="7">
    <source>
        <dbReference type="SAM" id="MobiDB-lite"/>
    </source>
</evidence>
<organism evidence="8">
    <name type="scientific">Chrysotila carterae</name>
    <name type="common">Marine alga</name>
    <name type="synonym">Syracosphaera carterae</name>
    <dbReference type="NCBI Taxonomy" id="13221"/>
    <lineage>
        <taxon>Eukaryota</taxon>
        <taxon>Haptista</taxon>
        <taxon>Haptophyta</taxon>
        <taxon>Prymnesiophyceae</taxon>
        <taxon>Isochrysidales</taxon>
        <taxon>Isochrysidaceae</taxon>
        <taxon>Chrysotila</taxon>
    </lineage>
</organism>
<dbReference type="PANTHER" id="PTHR11266:SF17">
    <property type="entry name" value="PROTEIN MPV17"/>
    <property type="match status" value="1"/>
</dbReference>
<accession>A0A7S4C225</accession>
<feature type="region of interest" description="Disordered" evidence="7">
    <location>
        <begin position="37"/>
        <end position="59"/>
    </location>
</feature>
<feature type="transmembrane region" description="Helical" evidence="6">
    <location>
        <begin position="91"/>
        <end position="110"/>
    </location>
</feature>
<evidence type="ECO:0000256" key="5">
    <source>
        <dbReference type="ARBA" id="ARBA00023136"/>
    </source>
</evidence>
<evidence type="ECO:0000313" key="8">
    <source>
        <dbReference type="EMBL" id="CAE0784540.1"/>
    </source>
</evidence>
<dbReference type="InterPro" id="IPR007248">
    <property type="entry name" value="Mpv17_PMP22"/>
</dbReference>
<evidence type="ECO:0000256" key="1">
    <source>
        <dbReference type="ARBA" id="ARBA00004141"/>
    </source>
</evidence>
<evidence type="ECO:0008006" key="9">
    <source>
        <dbReference type="Google" id="ProtNLM"/>
    </source>
</evidence>
<comment type="subcellular location">
    <subcellularLocation>
        <location evidence="1">Membrane</location>
        <topology evidence="1">Multi-pass membrane protein</topology>
    </subcellularLocation>
</comment>
<feature type="compositionally biased region" description="Polar residues" evidence="7">
    <location>
        <begin position="39"/>
        <end position="59"/>
    </location>
</feature>
<gene>
    <name evidence="8" type="ORF">PCAR00345_LOCUS37247</name>
</gene>
<sequence length="248" mass="27078">MSRLIAAYDRALSRCRLLTTTATGALLGAAGDATMQAARGTQQEQRSTSKGGMSSEAFGTTPSRNLSIANDLSVPAREIVLLLDWFDVRRAFSFTCFGAVVTGPVNYLWLSRLERVVRHIAPNGGLRALATKVALQSSIMQPFIYLPLFYCFNAALRGWQLPELVHKVRSEYWSTLQTLWLFWTPSVVFAFGVLPVRQQAVFFAGIGFAWNALLSFVSNRGSQRADRADETPLLAASIGPPAASAQSA</sequence>
<keyword evidence="3 6" id="KW-0812">Transmembrane</keyword>
<evidence type="ECO:0000256" key="3">
    <source>
        <dbReference type="ARBA" id="ARBA00022692"/>
    </source>
</evidence>
<dbReference type="GO" id="GO:0005737">
    <property type="term" value="C:cytoplasm"/>
    <property type="evidence" value="ECO:0007669"/>
    <property type="project" value="TreeGrafter"/>
</dbReference>